<dbReference type="Gene3D" id="3.40.50.150">
    <property type="entry name" value="Vaccinia Virus protein VP39"/>
    <property type="match status" value="1"/>
</dbReference>
<evidence type="ECO:0000313" key="1">
    <source>
        <dbReference type="EMBL" id="KKN38136.1"/>
    </source>
</evidence>
<organism evidence="1">
    <name type="scientific">marine sediment metagenome</name>
    <dbReference type="NCBI Taxonomy" id="412755"/>
    <lineage>
        <taxon>unclassified sequences</taxon>
        <taxon>metagenomes</taxon>
        <taxon>ecological metagenomes</taxon>
    </lineage>
</organism>
<reference evidence="1" key="1">
    <citation type="journal article" date="2015" name="Nature">
        <title>Complex archaea that bridge the gap between prokaryotes and eukaryotes.</title>
        <authorList>
            <person name="Spang A."/>
            <person name="Saw J.H."/>
            <person name="Jorgensen S.L."/>
            <person name="Zaremba-Niedzwiedzka K."/>
            <person name="Martijn J."/>
            <person name="Lind A.E."/>
            <person name="van Eijk R."/>
            <person name="Schleper C."/>
            <person name="Guy L."/>
            <person name="Ettema T.J."/>
        </authorList>
    </citation>
    <scope>NUCLEOTIDE SEQUENCE</scope>
</reference>
<evidence type="ECO:0008006" key="2">
    <source>
        <dbReference type="Google" id="ProtNLM"/>
    </source>
</evidence>
<accession>A0A0F9SMN3</accession>
<dbReference type="AlphaFoldDB" id="A0A0F9SMN3"/>
<comment type="caution">
    <text evidence="1">The sequence shown here is derived from an EMBL/GenBank/DDBJ whole genome shotgun (WGS) entry which is preliminary data.</text>
</comment>
<gene>
    <name evidence="1" type="ORF">LCGC14_0756580</name>
</gene>
<protein>
    <recommendedName>
        <fullName evidence="2">Rhamnosyl O-methyltransferase</fullName>
    </recommendedName>
</protein>
<proteinExistence type="predicted"/>
<dbReference type="InterPro" id="IPR029063">
    <property type="entry name" value="SAM-dependent_MTases_sf"/>
</dbReference>
<name>A0A0F9SMN3_9ZZZZ</name>
<dbReference type="Pfam" id="PF13578">
    <property type="entry name" value="Methyltransf_24"/>
    <property type="match status" value="1"/>
</dbReference>
<dbReference type="SUPFAM" id="SSF53335">
    <property type="entry name" value="S-adenosyl-L-methionine-dependent methyltransferases"/>
    <property type="match status" value="1"/>
</dbReference>
<dbReference type="EMBL" id="LAZR01001850">
    <property type="protein sequence ID" value="KKN38136.1"/>
    <property type="molecule type" value="Genomic_DNA"/>
</dbReference>
<sequence>MTQHTYHMADIISIADTAHIMPTGMGDAELAKNSESWCPYLRFLAAIVAKYQPPVCVELGVYMATATMHMALGSAYSMIIGVDRDFHPAAKHNVERFSNIVLIEGDSTSVVTKLEVADVLPWNRLNKELIGLLFLDSTHDGDTPKMEFNLYKTLFAEECLVVCDDLLGPKHLEVKMQDFWGWLPGEKQELHFLHPRINDGHDVPGFGVSIVRREDL</sequence>